<dbReference type="RefSeq" id="XP_031912358.1">
    <property type="nucleotide sequence ID" value="XM_032054892.1"/>
</dbReference>
<evidence type="ECO:0000313" key="2">
    <source>
        <dbReference type="Proteomes" id="UP000325672"/>
    </source>
</evidence>
<feature type="non-terminal residue" evidence="1">
    <location>
        <position position="59"/>
    </location>
</feature>
<gene>
    <name evidence="1" type="ORF">BDV38DRAFT_249799</name>
</gene>
<dbReference type="EMBL" id="ML743585">
    <property type="protein sequence ID" value="KAE8136295.1"/>
    <property type="molecule type" value="Genomic_DNA"/>
</dbReference>
<organism evidence="1 2">
    <name type="scientific">Aspergillus pseudotamarii</name>
    <dbReference type="NCBI Taxonomy" id="132259"/>
    <lineage>
        <taxon>Eukaryota</taxon>
        <taxon>Fungi</taxon>
        <taxon>Dikarya</taxon>
        <taxon>Ascomycota</taxon>
        <taxon>Pezizomycotina</taxon>
        <taxon>Eurotiomycetes</taxon>
        <taxon>Eurotiomycetidae</taxon>
        <taxon>Eurotiales</taxon>
        <taxon>Aspergillaceae</taxon>
        <taxon>Aspergillus</taxon>
        <taxon>Aspergillus subgen. Circumdati</taxon>
    </lineage>
</organism>
<dbReference type="AlphaFoldDB" id="A0A5N6SNZ5"/>
<protein>
    <submittedName>
        <fullName evidence="1">Uncharacterized protein</fullName>
    </submittedName>
</protein>
<sequence>MNFVYFSLVFSSQLIGPNGNPDLNPSSPCSSVRERMIPVQCGRVIKTKKRKKVGLWSHS</sequence>
<evidence type="ECO:0000313" key="1">
    <source>
        <dbReference type="EMBL" id="KAE8136295.1"/>
    </source>
</evidence>
<dbReference type="GeneID" id="43639102"/>
<reference evidence="1 2" key="1">
    <citation type="submission" date="2019-04" db="EMBL/GenBank/DDBJ databases">
        <title>Friends and foes A comparative genomics study of 23 Aspergillus species from section Flavi.</title>
        <authorList>
            <consortium name="DOE Joint Genome Institute"/>
            <person name="Kjaerbolling I."/>
            <person name="Vesth T."/>
            <person name="Frisvad J.C."/>
            <person name="Nybo J.L."/>
            <person name="Theobald S."/>
            <person name="Kildgaard S."/>
            <person name="Isbrandt T."/>
            <person name="Kuo A."/>
            <person name="Sato A."/>
            <person name="Lyhne E.K."/>
            <person name="Kogle M.E."/>
            <person name="Wiebenga A."/>
            <person name="Kun R.S."/>
            <person name="Lubbers R.J."/>
            <person name="Makela M.R."/>
            <person name="Barry K."/>
            <person name="Chovatia M."/>
            <person name="Clum A."/>
            <person name="Daum C."/>
            <person name="Haridas S."/>
            <person name="He G."/>
            <person name="LaButti K."/>
            <person name="Lipzen A."/>
            <person name="Mondo S."/>
            <person name="Riley R."/>
            <person name="Salamov A."/>
            <person name="Simmons B.A."/>
            <person name="Magnuson J.K."/>
            <person name="Henrissat B."/>
            <person name="Mortensen U.H."/>
            <person name="Larsen T.O."/>
            <person name="Devries R.P."/>
            <person name="Grigoriev I.V."/>
            <person name="Machida M."/>
            <person name="Baker S.E."/>
            <person name="Andersen M.R."/>
        </authorList>
    </citation>
    <scope>NUCLEOTIDE SEQUENCE [LARGE SCALE GENOMIC DNA]</scope>
    <source>
        <strain evidence="1 2">CBS 117625</strain>
    </source>
</reference>
<name>A0A5N6SNZ5_ASPPS</name>
<keyword evidence="2" id="KW-1185">Reference proteome</keyword>
<dbReference type="Proteomes" id="UP000325672">
    <property type="component" value="Unassembled WGS sequence"/>
</dbReference>
<accession>A0A5N6SNZ5</accession>
<proteinExistence type="predicted"/>